<keyword evidence="3 8" id="KW-0812">Transmembrane</keyword>
<dbReference type="InterPro" id="IPR000175">
    <property type="entry name" value="Na/ntran_symport"/>
</dbReference>
<feature type="binding site" evidence="6">
    <location>
        <position position="461"/>
    </location>
    <ligand>
        <name>Na(+)</name>
        <dbReference type="ChEBI" id="CHEBI:29101"/>
        <label>1</label>
    </ligand>
</feature>
<comment type="caution">
    <text evidence="11">The sequence shown here is derived from an EMBL/GenBank/DDBJ whole genome shotgun (WGS) entry which is preliminary data.</text>
</comment>
<comment type="subcellular location">
    <subcellularLocation>
        <location evidence="1">Membrane</location>
        <topology evidence="1">Multi-pass membrane protein</topology>
    </subcellularLocation>
</comment>
<accession>A0AAN8JH12</accession>
<evidence type="ECO:0000313" key="11">
    <source>
        <dbReference type="EMBL" id="KAK6176860.1"/>
    </source>
</evidence>
<proteinExistence type="inferred from homology"/>
<dbReference type="PANTHER" id="PTHR11616:SF240">
    <property type="entry name" value="BLOATED TUBULES, ISOFORM B-RELATED"/>
    <property type="match status" value="1"/>
</dbReference>
<feature type="region of interest" description="Disordered" evidence="9">
    <location>
        <begin position="1"/>
        <end position="40"/>
    </location>
</feature>
<keyword evidence="4 10" id="KW-1133">Transmembrane helix</keyword>
<feature type="transmembrane region" description="Helical" evidence="10">
    <location>
        <begin position="357"/>
        <end position="378"/>
    </location>
</feature>
<evidence type="ECO:0000256" key="7">
    <source>
        <dbReference type="PIRSR" id="PIRSR600175-2"/>
    </source>
</evidence>
<dbReference type="PROSITE" id="PS50267">
    <property type="entry name" value="NA_NEUROTRAN_SYMP_3"/>
    <property type="match status" value="1"/>
</dbReference>
<keyword evidence="7" id="KW-1015">Disulfide bond</keyword>
<dbReference type="GO" id="GO:0005886">
    <property type="term" value="C:plasma membrane"/>
    <property type="evidence" value="ECO:0007669"/>
    <property type="project" value="TreeGrafter"/>
</dbReference>
<feature type="compositionally biased region" description="Low complexity" evidence="9">
    <location>
        <begin position="1"/>
        <end position="13"/>
    </location>
</feature>
<keyword evidence="8" id="KW-0769">Symport</keyword>
<protein>
    <recommendedName>
        <fullName evidence="8">Transporter</fullName>
    </recommendedName>
</protein>
<evidence type="ECO:0000313" key="12">
    <source>
        <dbReference type="Proteomes" id="UP001347796"/>
    </source>
</evidence>
<feature type="transmembrane region" description="Helical" evidence="10">
    <location>
        <begin position="490"/>
        <end position="515"/>
    </location>
</feature>
<keyword evidence="5 10" id="KW-0472">Membrane</keyword>
<feature type="binding site" evidence="6">
    <location>
        <position position="99"/>
    </location>
    <ligand>
        <name>Na(+)</name>
        <dbReference type="ChEBI" id="CHEBI:29101"/>
        <label>1</label>
    </ligand>
</feature>
<comment type="similarity">
    <text evidence="8">Belongs to the sodium:neurotransmitter symporter (SNF) (TC 2.A.22) family.</text>
</comment>
<evidence type="ECO:0000256" key="10">
    <source>
        <dbReference type="SAM" id="Phobius"/>
    </source>
</evidence>
<dbReference type="Proteomes" id="UP001347796">
    <property type="component" value="Unassembled WGS sequence"/>
</dbReference>
<organism evidence="11 12">
    <name type="scientific">Patella caerulea</name>
    <name type="common">Rayed Mediterranean limpet</name>
    <dbReference type="NCBI Taxonomy" id="87958"/>
    <lineage>
        <taxon>Eukaryota</taxon>
        <taxon>Metazoa</taxon>
        <taxon>Spiralia</taxon>
        <taxon>Lophotrochozoa</taxon>
        <taxon>Mollusca</taxon>
        <taxon>Gastropoda</taxon>
        <taxon>Patellogastropoda</taxon>
        <taxon>Patelloidea</taxon>
        <taxon>Patellidae</taxon>
        <taxon>Patella</taxon>
    </lineage>
</organism>
<dbReference type="AlphaFoldDB" id="A0AAN8JH12"/>
<evidence type="ECO:0000256" key="9">
    <source>
        <dbReference type="SAM" id="MobiDB-lite"/>
    </source>
</evidence>
<feature type="transmembrane region" description="Helical" evidence="10">
    <location>
        <begin position="91"/>
        <end position="108"/>
    </location>
</feature>
<feature type="binding site" evidence="6">
    <location>
        <position position="97"/>
    </location>
    <ligand>
        <name>Na(+)</name>
        <dbReference type="ChEBI" id="CHEBI:29101"/>
        <label>1</label>
    </ligand>
</feature>
<feature type="binding site" evidence="6">
    <location>
        <position position="104"/>
    </location>
    <ligand>
        <name>Na(+)</name>
        <dbReference type="ChEBI" id="CHEBI:29101"/>
        <label>1</label>
    </ligand>
</feature>
<feature type="transmembrane region" description="Helical" evidence="10">
    <location>
        <begin position="521"/>
        <end position="544"/>
    </location>
</feature>
<feature type="transmembrane region" description="Helical" evidence="10">
    <location>
        <begin position="159"/>
        <end position="178"/>
    </location>
</feature>
<dbReference type="PROSITE" id="PS00754">
    <property type="entry name" value="NA_NEUROTRAN_SYMP_2"/>
    <property type="match status" value="1"/>
</dbReference>
<keyword evidence="12" id="KW-1185">Reference proteome</keyword>
<evidence type="ECO:0000256" key="8">
    <source>
        <dbReference type="RuleBase" id="RU003732"/>
    </source>
</evidence>
<dbReference type="PROSITE" id="PS00610">
    <property type="entry name" value="NA_NEUROTRAN_SYMP_1"/>
    <property type="match status" value="1"/>
</dbReference>
<feature type="disulfide bond" evidence="7">
    <location>
        <begin position="202"/>
        <end position="211"/>
    </location>
</feature>
<feature type="transmembrane region" description="Helical" evidence="10">
    <location>
        <begin position="308"/>
        <end position="325"/>
    </location>
</feature>
<feature type="transmembrane region" description="Helical" evidence="10">
    <location>
        <begin position="603"/>
        <end position="621"/>
    </location>
</feature>
<evidence type="ECO:0000256" key="2">
    <source>
        <dbReference type="ARBA" id="ARBA00022448"/>
    </source>
</evidence>
<evidence type="ECO:0000256" key="5">
    <source>
        <dbReference type="ARBA" id="ARBA00023136"/>
    </source>
</evidence>
<dbReference type="EMBL" id="JAZGQO010000010">
    <property type="protein sequence ID" value="KAK6176860.1"/>
    <property type="molecule type" value="Genomic_DNA"/>
</dbReference>
<dbReference type="GO" id="GO:0015375">
    <property type="term" value="F:glycine:sodium symporter activity"/>
    <property type="evidence" value="ECO:0007669"/>
    <property type="project" value="TreeGrafter"/>
</dbReference>
<reference evidence="11 12" key="1">
    <citation type="submission" date="2024-01" db="EMBL/GenBank/DDBJ databases">
        <title>The genome of the rayed Mediterranean limpet Patella caerulea (Linnaeus, 1758).</title>
        <authorList>
            <person name="Anh-Thu Weber A."/>
            <person name="Halstead-Nussloch G."/>
        </authorList>
    </citation>
    <scope>NUCLEOTIDE SEQUENCE [LARGE SCALE GENOMIC DNA]</scope>
    <source>
        <strain evidence="11">AATW-2023a</strain>
        <tissue evidence="11">Whole specimen</tissue>
    </source>
</reference>
<feature type="binding site" evidence="6">
    <location>
        <position position="364"/>
    </location>
    <ligand>
        <name>Na(+)</name>
        <dbReference type="ChEBI" id="CHEBI:29101"/>
        <label>1</label>
    </ligand>
</feature>
<feature type="binding site" evidence="6">
    <location>
        <position position="100"/>
    </location>
    <ligand>
        <name>Na(+)</name>
        <dbReference type="ChEBI" id="CHEBI:29101"/>
        <label>1</label>
    </ligand>
</feature>
<feature type="transmembrane region" description="Helical" evidence="10">
    <location>
        <begin position="283"/>
        <end position="301"/>
    </location>
</feature>
<dbReference type="SUPFAM" id="SSF161070">
    <property type="entry name" value="SNF-like"/>
    <property type="match status" value="1"/>
</dbReference>
<feature type="binding site" evidence="6">
    <location>
        <position position="465"/>
    </location>
    <ligand>
        <name>Na(+)</name>
        <dbReference type="ChEBI" id="CHEBI:29101"/>
        <label>1</label>
    </ligand>
</feature>
<keyword evidence="6" id="KW-0915">Sodium</keyword>
<dbReference type="EMBL" id="JAZGQO010000010">
    <property type="protein sequence ID" value="KAK6176859.1"/>
    <property type="molecule type" value="Genomic_DNA"/>
</dbReference>
<keyword evidence="2 8" id="KW-0813">Transport</keyword>
<keyword evidence="6" id="KW-0479">Metal-binding</keyword>
<dbReference type="PANTHER" id="PTHR11616">
    <property type="entry name" value="SODIUM/CHLORIDE DEPENDENT TRANSPORTER"/>
    <property type="match status" value="1"/>
</dbReference>
<sequence>MAGKGKTTANKGKLLSFWKKKAPQDPVENETPIKTVNRNPGVCNGKDNPAFEATNTSQGSLFTVTTTDDRKQIFGEDENVERGNWTGRFDFLLSMLGYAVGLGNVWRFPYLCYRNGGGAFLLPFVIMMAIIGIPLFLLESALGQYCSSGPMTCWRFAPLFKGVGVAMVIVSALTSIYYNMILAWAQYYLFASFTSELPWMSCTKSWSTRDCSRLLPLVKTCGFTAYPNGTCYNKQDFVGIWNNTIFTNVTGRRRISPSEEYWNSQVLNIADGIENFGAPKWDLVLNLMLAWIICFFCLIKGIKSTGKVVYFTAIFPYVVLLILFFRGVTLPNAMEGIKYFIVPEFSKLLEARVWKDAANQIFFSMSIAGGGLMTLSSYNRFHNNILRDTLIVSLGDTLTCIFAGFVIFSFLGFMAGEMNVAVSEVAKDGAGLAFIVYPEAVSSLPAPPVWSILFFFMLILLGLDSQFAMLETVLTGLMDQFPHLRPKKTYIIGAICAAFFLIGLPLTCPGGMYLLQMMDSYVGGWTLMVIGFFELVAVVFVYGADRFYNDIELMLGKRPNIFWKICWYGLSPITILFIFFFTWVDYEASTYGDYVYPGWADAIGWIMAFGSVLAIPVFMFIKINNEIDSDNILGKLRLLSMPSVEWGPALPKHRQLVDYVDNFEIDPWADMRPKSYYNNGFSDQLTSSSKANSLTSLSRSGISGFSGASVATQASYESTV</sequence>
<feature type="transmembrane region" description="Helical" evidence="10">
    <location>
        <begin position="565"/>
        <end position="583"/>
    </location>
</feature>
<feature type="transmembrane region" description="Helical" evidence="10">
    <location>
        <begin position="120"/>
        <end position="138"/>
    </location>
</feature>
<gene>
    <name evidence="11" type="ORF">SNE40_015078</name>
</gene>
<evidence type="ECO:0000256" key="3">
    <source>
        <dbReference type="ARBA" id="ARBA00022692"/>
    </source>
</evidence>
<feature type="transmembrane region" description="Helical" evidence="10">
    <location>
        <begin position="449"/>
        <end position="470"/>
    </location>
</feature>
<evidence type="ECO:0000256" key="6">
    <source>
        <dbReference type="PIRSR" id="PIRSR600175-1"/>
    </source>
</evidence>
<dbReference type="Pfam" id="PF00209">
    <property type="entry name" value="SNF"/>
    <property type="match status" value="1"/>
</dbReference>
<evidence type="ECO:0000256" key="1">
    <source>
        <dbReference type="ARBA" id="ARBA00004141"/>
    </source>
</evidence>
<feature type="binding site" evidence="6">
    <location>
        <position position="464"/>
    </location>
    <ligand>
        <name>Na(+)</name>
        <dbReference type="ChEBI" id="CHEBI:29101"/>
        <label>1</label>
    </ligand>
</feature>
<dbReference type="PRINTS" id="PR00176">
    <property type="entry name" value="NANEUSMPORT"/>
</dbReference>
<dbReference type="InterPro" id="IPR037272">
    <property type="entry name" value="SNS_sf"/>
</dbReference>
<evidence type="ECO:0000256" key="4">
    <source>
        <dbReference type="ARBA" id="ARBA00022989"/>
    </source>
</evidence>
<name>A0AAN8JH12_PATCE</name>
<feature type="transmembrane region" description="Helical" evidence="10">
    <location>
        <begin position="390"/>
        <end position="415"/>
    </location>
</feature>
<dbReference type="GO" id="GO:0046872">
    <property type="term" value="F:metal ion binding"/>
    <property type="evidence" value="ECO:0007669"/>
    <property type="project" value="UniProtKB-KW"/>
</dbReference>